<protein>
    <recommendedName>
        <fullName evidence="3">Sulfotransferase family protein</fullName>
    </recommendedName>
</protein>
<dbReference type="RefSeq" id="WP_057795853.1">
    <property type="nucleotide sequence ID" value="NZ_CP013926.1"/>
</dbReference>
<sequence>MRKVILHYHLFKNAGTSLDAAFKENFSEEKGEWVTREFPAQPAKNREQVKQWILDNPNAKCFSSHTAIFPVPTFDDIEVIPVIFFRHPLDRIASAYSFEKKQGGESFGAVLARNTTLAGYIETRLSLNYDRQCRDFHSSRFSTMFTPEKGCESQRSILACKELPFIGLVEEYDTSLKLLNEYLSTRTTYEINLEVKKINVSNREPLCLTEKLIKINSNIGNELYQKLIEANDIDIMLYSLIKERFDV</sequence>
<evidence type="ECO:0000313" key="2">
    <source>
        <dbReference type="Proteomes" id="UP000056750"/>
    </source>
</evidence>
<keyword evidence="2" id="KW-1185">Reference proteome</keyword>
<organism evidence="1 2">
    <name type="scientific">Alteromonas stellipolaris</name>
    <dbReference type="NCBI Taxonomy" id="233316"/>
    <lineage>
        <taxon>Bacteria</taxon>
        <taxon>Pseudomonadati</taxon>
        <taxon>Pseudomonadota</taxon>
        <taxon>Gammaproteobacteria</taxon>
        <taxon>Alteromonadales</taxon>
        <taxon>Alteromonadaceae</taxon>
        <taxon>Alteromonas/Salinimonas group</taxon>
        <taxon>Alteromonas</taxon>
    </lineage>
</organism>
<dbReference type="Gene3D" id="3.40.50.300">
    <property type="entry name" value="P-loop containing nucleotide triphosphate hydrolases"/>
    <property type="match status" value="1"/>
</dbReference>
<evidence type="ECO:0008006" key="3">
    <source>
        <dbReference type="Google" id="ProtNLM"/>
    </source>
</evidence>
<name>A0ABN4LQR9_9ALTE</name>
<reference evidence="1 2" key="1">
    <citation type="submission" date="2015-12" db="EMBL/GenBank/DDBJ databases">
        <title>Intraspecies pangenome expansion in the marine bacterium Alteromonas.</title>
        <authorList>
            <person name="Lopez-Perez M."/>
            <person name="Rodriguez-Valera F."/>
        </authorList>
    </citation>
    <scope>NUCLEOTIDE SEQUENCE [LARGE SCALE GENOMIC DNA]</scope>
    <source>
        <strain evidence="1 2">LMG 21861</strain>
    </source>
</reference>
<dbReference type="InterPro" id="IPR027417">
    <property type="entry name" value="P-loop_NTPase"/>
</dbReference>
<gene>
    <name evidence="1" type="ORF">AVL57_18490</name>
</gene>
<proteinExistence type="predicted"/>
<dbReference type="Proteomes" id="UP000056750">
    <property type="component" value="Chromosome"/>
</dbReference>
<dbReference type="EMBL" id="CP013926">
    <property type="protein sequence ID" value="AMJ75773.1"/>
    <property type="molecule type" value="Genomic_DNA"/>
</dbReference>
<evidence type="ECO:0000313" key="1">
    <source>
        <dbReference type="EMBL" id="AMJ75773.1"/>
    </source>
</evidence>
<accession>A0ABN4LQR9</accession>